<evidence type="ECO:0000313" key="3">
    <source>
        <dbReference type="Proteomes" id="UP001596156"/>
    </source>
</evidence>
<keyword evidence="1" id="KW-0812">Transmembrane</keyword>
<dbReference type="EMBL" id="JBHSKL010000029">
    <property type="protein sequence ID" value="MFC5227376.1"/>
    <property type="molecule type" value="Genomic_DNA"/>
</dbReference>
<name>A0ABW0DDF5_STRFI</name>
<evidence type="ECO:0000256" key="1">
    <source>
        <dbReference type="SAM" id="Phobius"/>
    </source>
</evidence>
<organism evidence="2 3">
    <name type="scientific">Streptomyces fimbriatus</name>
    <dbReference type="NCBI Taxonomy" id="68197"/>
    <lineage>
        <taxon>Bacteria</taxon>
        <taxon>Bacillati</taxon>
        <taxon>Actinomycetota</taxon>
        <taxon>Actinomycetes</taxon>
        <taxon>Kitasatosporales</taxon>
        <taxon>Streptomycetaceae</taxon>
        <taxon>Streptomyces</taxon>
    </lineage>
</organism>
<dbReference type="Proteomes" id="UP001596156">
    <property type="component" value="Unassembled WGS sequence"/>
</dbReference>
<keyword evidence="1" id="KW-0472">Membrane</keyword>
<gene>
    <name evidence="2" type="ORF">ACFPN6_22855</name>
</gene>
<reference evidence="3" key="1">
    <citation type="journal article" date="2019" name="Int. J. Syst. Evol. Microbiol.">
        <title>The Global Catalogue of Microorganisms (GCM) 10K type strain sequencing project: providing services to taxonomists for standard genome sequencing and annotation.</title>
        <authorList>
            <consortium name="The Broad Institute Genomics Platform"/>
            <consortium name="The Broad Institute Genome Sequencing Center for Infectious Disease"/>
            <person name="Wu L."/>
            <person name="Ma J."/>
        </authorList>
    </citation>
    <scope>NUCLEOTIDE SEQUENCE [LARGE SCALE GENOMIC DNA]</scope>
    <source>
        <strain evidence="3">CCM 8479</strain>
    </source>
</reference>
<evidence type="ECO:0000313" key="2">
    <source>
        <dbReference type="EMBL" id="MFC5227376.1"/>
    </source>
</evidence>
<keyword evidence="1" id="KW-1133">Transmembrane helix</keyword>
<dbReference type="RefSeq" id="WP_344645900.1">
    <property type="nucleotide sequence ID" value="NZ_BAAASS010000021.1"/>
</dbReference>
<comment type="caution">
    <text evidence="2">The sequence shown here is derived from an EMBL/GenBank/DDBJ whole genome shotgun (WGS) entry which is preliminary data.</text>
</comment>
<protein>
    <submittedName>
        <fullName evidence="2">Uncharacterized protein</fullName>
    </submittedName>
</protein>
<keyword evidence="3" id="KW-1185">Reference proteome</keyword>
<proteinExistence type="predicted"/>
<feature type="transmembrane region" description="Helical" evidence="1">
    <location>
        <begin position="78"/>
        <end position="105"/>
    </location>
</feature>
<accession>A0ABW0DDF5</accession>
<sequence length="106" mass="10886">MAGAPGALGAADPGITVEGELQGIHWHESGKQHYYAYVDSHGVRRECKSSDGGAEGAEITYDPVNPDTAVVGHRTTGWIVFGAVLILLSGSVLLAGVAFGVVALVI</sequence>